<evidence type="ECO:0000256" key="1">
    <source>
        <dbReference type="ARBA" id="ARBA00023122"/>
    </source>
</evidence>
<reference evidence="3" key="1">
    <citation type="journal article" date="2014" name="Front. Microbiol.">
        <title>High frequency of phylogenetically diverse reductive dehalogenase-homologous genes in deep subseafloor sedimentary metagenomes.</title>
        <authorList>
            <person name="Kawai M."/>
            <person name="Futagami T."/>
            <person name="Toyoda A."/>
            <person name="Takaki Y."/>
            <person name="Nishi S."/>
            <person name="Hori S."/>
            <person name="Arai W."/>
            <person name="Tsubouchi T."/>
            <person name="Morono Y."/>
            <person name="Uchiyama I."/>
            <person name="Ito T."/>
            <person name="Fujiyama A."/>
            <person name="Inagaki F."/>
            <person name="Takami H."/>
        </authorList>
    </citation>
    <scope>NUCLEOTIDE SEQUENCE</scope>
    <source>
        <strain evidence="3">Expedition CK06-06</strain>
    </source>
</reference>
<dbReference type="InterPro" id="IPR000644">
    <property type="entry name" value="CBS_dom"/>
</dbReference>
<dbReference type="InterPro" id="IPR051257">
    <property type="entry name" value="Diverse_CBS-Domain"/>
</dbReference>
<dbReference type="PANTHER" id="PTHR43080">
    <property type="entry name" value="CBS DOMAIN-CONTAINING PROTEIN CBSX3, MITOCHONDRIAL"/>
    <property type="match status" value="1"/>
</dbReference>
<protein>
    <recommendedName>
        <fullName evidence="2">CBS domain-containing protein</fullName>
    </recommendedName>
</protein>
<comment type="caution">
    <text evidence="3">The sequence shown here is derived from an EMBL/GenBank/DDBJ whole genome shotgun (WGS) entry which is preliminary data.</text>
</comment>
<name>X0Y3X2_9ZZZZ</name>
<keyword evidence="1" id="KW-0129">CBS domain</keyword>
<feature type="non-terminal residue" evidence="3">
    <location>
        <position position="1"/>
    </location>
</feature>
<sequence>GISGLVVLSKGDLVGILTERDILTRVVASGQDPEEVTVREIMTEPVIFVNPIMPVEEAVRIMLQEKIKKLPVVTREEERQRLVGIVS</sequence>
<gene>
    <name evidence="3" type="ORF">S01H1_85453</name>
</gene>
<evidence type="ECO:0000259" key="2">
    <source>
        <dbReference type="PROSITE" id="PS51371"/>
    </source>
</evidence>
<feature type="domain" description="CBS" evidence="2">
    <location>
        <begin position="42"/>
        <end position="87"/>
    </location>
</feature>
<dbReference type="AlphaFoldDB" id="X0Y3X2"/>
<feature type="non-terminal residue" evidence="3">
    <location>
        <position position="87"/>
    </location>
</feature>
<dbReference type="EMBL" id="BARS01058697">
    <property type="protein sequence ID" value="GAG50445.1"/>
    <property type="molecule type" value="Genomic_DNA"/>
</dbReference>
<proteinExistence type="predicted"/>
<dbReference type="PROSITE" id="PS51371">
    <property type="entry name" value="CBS"/>
    <property type="match status" value="1"/>
</dbReference>
<evidence type="ECO:0000313" key="3">
    <source>
        <dbReference type="EMBL" id="GAG50445.1"/>
    </source>
</evidence>
<accession>X0Y3X2</accession>
<dbReference type="Gene3D" id="3.10.580.10">
    <property type="entry name" value="CBS-domain"/>
    <property type="match status" value="1"/>
</dbReference>
<dbReference type="Pfam" id="PF00571">
    <property type="entry name" value="CBS"/>
    <property type="match status" value="2"/>
</dbReference>
<organism evidence="3">
    <name type="scientific">marine sediment metagenome</name>
    <dbReference type="NCBI Taxonomy" id="412755"/>
    <lineage>
        <taxon>unclassified sequences</taxon>
        <taxon>metagenomes</taxon>
        <taxon>ecological metagenomes</taxon>
    </lineage>
</organism>
<dbReference type="PANTHER" id="PTHR43080:SF2">
    <property type="entry name" value="CBS DOMAIN-CONTAINING PROTEIN"/>
    <property type="match status" value="1"/>
</dbReference>
<dbReference type="InterPro" id="IPR046342">
    <property type="entry name" value="CBS_dom_sf"/>
</dbReference>
<dbReference type="SUPFAM" id="SSF54631">
    <property type="entry name" value="CBS-domain pair"/>
    <property type="match status" value="1"/>
</dbReference>